<protein>
    <submittedName>
        <fullName evidence="2">Uncharacterized protein</fullName>
    </submittedName>
</protein>
<sequence length="182" mass="20253">MDSYTPKSHYDIMMECQRDELSQLTWGESKGTPWRGHQCITGPTHRDNQQDCRYLAKVKTYLDESGEDSAELVRTRLKKVAKTGQAGGWEILVAPPPHTDKTDKKHKGGGNTVDTLERRDSCGSEYNSPRQTIKKISKTTAMALEPTGPKDVRDTHPGLISLYTTNGMSPELGVTNIYTGEP</sequence>
<evidence type="ECO:0000313" key="3">
    <source>
        <dbReference type="Proteomes" id="UP001153269"/>
    </source>
</evidence>
<name>A0A9N7VG22_PLEPL</name>
<reference evidence="2" key="1">
    <citation type="submission" date="2020-03" db="EMBL/GenBank/DDBJ databases">
        <authorList>
            <person name="Weist P."/>
        </authorList>
    </citation>
    <scope>NUCLEOTIDE SEQUENCE</scope>
</reference>
<gene>
    <name evidence="2" type="ORF">PLEPLA_LOCUS39831</name>
</gene>
<comment type="caution">
    <text evidence="2">The sequence shown here is derived from an EMBL/GenBank/DDBJ whole genome shotgun (WGS) entry which is preliminary data.</text>
</comment>
<dbReference type="AlphaFoldDB" id="A0A9N7VG22"/>
<evidence type="ECO:0000256" key="1">
    <source>
        <dbReference type="SAM" id="MobiDB-lite"/>
    </source>
</evidence>
<keyword evidence="3" id="KW-1185">Reference proteome</keyword>
<accession>A0A9N7VG22</accession>
<dbReference type="Proteomes" id="UP001153269">
    <property type="component" value="Unassembled WGS sequence"/>
</dbReference>
<feature type="region of interest" description="Disordered" evidence="1">
    <location>
        <begin position="90"/>
        <end position="182"/>
    </location>
</feature>
<dbReference type="EMBL" id="CADEAL010004114">
    <property type="protein sequence ID" value="CAB1452092.1"/>
    <property type="molecule type" value="Genomic_DNA"/>
</dbReference>
<evidence type="ECO:0000313" key="2">
    <source>
        <dbReference type="EMBL" id="CAB1452092.1"/>
    </source>
</evidence>
<proteinExistence type="predicted"/>
<organism evidence="2 3">
    <name type="scientific">Pleuronectes platessa</name>
    <name type="common">European plaice</name>
    <dbReference type="NCBI Taxonomy" id="8262"/>
    <lineage>
        <taxon>Eukaryota</taxon>
        <taxon>Metazoa</taxon>
        <taxon>Chordata</taxon>
        <taxon>Craniata</taxon>
        <taxon>Vertebrata</taxon>
        <taxon>Euteleostomi</taxon>
        <taxon>Actinopterygii</taxon>
        <taxon>Neopterygii</taxon>
        <taxon>Teleostei</taxon>
        <taxon>Neoteleostei</taxon>
        <taxon>Acanthomorphata</taxon>
        <taxon>Carangaria</taxon>
        <taxon>Pleuronectiformes</taxon>
        <taxon>Pleuronectoidei</taxon>
        <taxon>Pleuronectidae</taxon>
        <taxon>Pleuronectes</taxon>
    </lineage>
</organism>